<dbReference type="EMBL" id="JACGCI010000048">
    <property type="protein sequence ID" value="KAF6751608.1"/>
    <property type="molecule type" value="Genomic_DNA"/>
</dbReference>
<organism evidence="2 3">
    <name type="scientific">Ephemerocybe angulata</name>
    <dbReference type="NCBI Taxonomy" id="980116"/>
    <lineage>
        <taxon>Eukaryota</taxon>
        <taxon>Fungi</taxon>
        <taxon>Dikarya</taxon>
        <taxon>Basidiomycota</taxon>
        <taxon>Agaricomycotina</taxon>
        <taxon>Agaricomycetes</taxon>
        <taxon>Agaricomycetidae</taxon>
        <taxon>Agaricales</taxon>
        <taxon>Agaricineae</taxon>
        <taxon>Psathyrellaceae</taxon>
        <taxon>Ephemerocybe</taxon>
    </lineage>
</organism>
<reference evidence="2 3" key="1">
    <citation type="submission" date="2020-07" db="EMBL/GenBank/DDBJ databases">
        <title>Comparative genomics of pyrophilous fungi reveals a link between fire events and developmental genes.</title>
        <authorList>
            <consortium name="DOE Joint Genome Institute"/>
            <person name="Steindorff A.S."/>
            <person name="Carver A."/>
            <person name="Calhoun S."/>
            <person name="Stillman K."/>
            <person name="Liu H."/>
            <person name="Lipzen A."/>
            <person name="Pangilinan J."/>
            <person name="Labutti K."/>
            <person name="Bruns T.D."/>
            <person name="Grigoriev I.V."/>
        </authorList>
    </citation>
    <scope>NUCLEOTIDE SEQUENCE [LARGE SCALE GENOMIC DNA]</scope>
    <source>
        <strain evidence="2 3">CBS 144469</strain>
    </source>
</reference>
<gene>
    <name evidence="2" type="ORF">DFP72DRAFT_1047569</name>
</gene>
<evidence type="ECO:0000313" key="2">
    <source>
        <dbReference type="EMBL" id="KAF6751608.1"/>
    </source>
</evidence>
<feature type="signal peptide" evidence="1">
    <location>
        <begin position="1"/>
        <end position="31"/>
    </location>
</feature>
<comment type="caution">
    <text evidence="2">The sequence shown here is derived from an EMBL/GenBank/DDBJ whole genome shotgun (WGS) entry which is preliminary data.</text>
</comment>
<keyword evidence="3" id="KW-1185">Reference proteome</keyword>
<accession>A0A8H6M142</accession>
<sequence length="339" mass="37386">MTVTVTSGADILYLWLLELPFTWSFQRKTEAWNTRGSPRRAQWHWQGVVGGERNPASWTERESPKLRCHHILLGKRNKVKIGRVQAIPWPLPTMEAHVDLEIQGSATSPGSAGVWRPRDKGQSPLVPGAACNVQHAPVHRSILAITSDRAPTRSIPQTYPQSYLPFQPLAAMHLNPSEGNLCRRGSPVPQAPIISSAIVVGSARSALYSESSRPSSPQGVYAVQEAAASTRVRTGFRVYRTSHPLAAVERPAMRMALLARCITPVAKRRWVSCENQPSQTLAKIAHSKALGALRGKKISISAHPNRAYHPTPICLRRCPEKSHNTVRIKSLPAFCDGQR</sequence>
<dbReference type="AlphaFoldDB" id="A0A8H6M142"/>
<evidence type="ECO:0000256" key="1">
    <source>
        <dbReference type="SAM" id="SignalP"/>
    </source>
</evidence>
<name>A0A8H6M142_9AGAR</name>
<keyword evidence="1" id="KW-0732">Signal</keyword>
<dbReference type="Proteomes" id="UP000521943">
    <property type="component" value="Unassembled WGS sequence"/>
</dbReference>
<feature type="chain" id="PRO_5034049316" evidence="1">
    <location>
        <begin position="32"/>
        <end position="339"/>
    </location>
</feature>
<proteinExistence type="predicted"/>
<evidence type="ECO:0000313" key="3">
    <source>
        <dbReference type="Proteomes" id="UP000521943"/>
    </source>
</evidence>
<protein>
    <submittedName>
        <fullName evidence="2">Uncharacterized protein</fullName>
    </submittedName>
</protein>